<sequence length="185" mass="21133">MTLDPEHSSPWLPASRMTCASGNDVAQQKLSNVSDNLIANEQQSCCSQRLNVSSKCMQMDIKHLINKKEQVSNMGSLVSKQLLQMEQQQNQTKFNSSQLAENILKEETQMVPALYDSHHHLQQQQESDLEKKGLSDLMKCQSHLESHIPPRMVNCQETMVSRTLRMSIVDELCSKNIEENTFRNE</sequence>
<evidence type="ECO:0000313" key="2">
    <source>
        <dbReference type="EnsemblMetazoa" id="HelroP179061"/>
    </source>
</evidence>
<dbReference type="HOGENOM" id="CLU_1462861_0_0_1"/>
<keyword evidence="3" id="KW-1185">Reference proteome</keyword>
<dbReference type="KEGG" id="hro:HELRODRAFT_179061"/>
<gene>
    <name evidence="2" type="primary">20207095</name>
    <name evidence="1" type="ORF">HELRODRAFT_179061</name>
</gene>
<accession>T1FE46</accession>
<dbReference type="AlphaFoldDB" id="T1FE46"/>
<dbReference type="GeneID" id="20207095"/>
<reference evidence="1 3" key="2">
    <citation type="journal article" date="2013" name="Nature">
        <title>Insights into bilaterian evolution from three spiralian genomes.</title>
        <authorList>
            <person name="Simakov O."/>
            <person name="Marletaz F."/>
            <person name="Cho S.J."/>
            <person name="Edsinger-Gonzales E."/>
            <person name="Havlak P."/>
            <person name="Hellsten U."/>
            <person name="Kuo D.H."/>
            <person name="Larsson T."/>
            <person name="Lv J."/>
            <person name="Arendt D."/>
            <person name="Savage R."/>
            <person name="Osoegawa K."/>
            <person name="de Jong P."/>
            <person name="Grimwood J."/>
            <person name="Chapman J.A."/>
            <person name="Shapiro H."/>
            <person name="Aerts A."/>
            <person name="Otillar R.P."/>
            <person name="Terry A.Y."/>
            <person name="Boore J.L."/>
            <person name="Grigoriev I.V."/>
            <person name="Lindberg D.R."/>
            <person name="Seaver E.C."/>
            <person name="Weisblat D.A."/>
            <person name="Putnam N.H."/>
            <person name="Rokhsar D.S."/>
        </authorList>
    </citation>
    <scope>NUCLEOTIDE SEQUENCE</scope>
</reference>
<name>T1FE46_HELRO</name>
<organism evidence="2 3">
    <name type="scientific">Helobdella robusta</name>
    <name type="common">Californian leech</name>
    <dbReference type="NCBI Taxonomy" id="6412"/>
    <lineage>
        <taxon>Eukaryota</taxon>
        <taxon>Metazoa</taxon>
        <taxon>Spiralia</taxon>
        <taxon>Lophotrochozoa</taxon>
        <taxon>Annelida</taxon>
        <taxon>Clitellata</taxon>
        <taxon>Hirudinea</taxon>
        <taxon>Rhynchobdellida</taxon>
        <taxon>Glossiphoniidae</taxon>
        <taxon>Helobdella</taxon>
    </lineage>
</organism>
<dbReference type="Proteomes" id="UP000015101">
    <property type="component" value="Unassembled WGS sequence"/>
</dbReference>
<protein>
    <submittedName>
        <fullName evidence="1 2">Uncharacterized protein</fullName>
    </submittedName>
</protein>
<evidence type="ECO:0000313" key="1">
    <source>
        <dbReference type="EMBL" id="ESN95868.1"/>
    </source>
</evidence>
<dbReference type="EnsemblMetazoa" id="HelroT179061">
    <property type="protein sequence ID" value="HelroP179061"/>
    <property type="gene ID" value="HelroG179061"/>
</dbReference>
<dbReference type="RefSeq" id="XP_009026156.1">
    <property type="nucleotide sequence ID" value="XM_009027908.1"/>
</dbReference>
<reference evidence="2" key="3">
    <citation type="submission" date="2015-06" db="UniProtKB">
        <authorList>
            <consortium name="EnsemblMetazoa"/>
        </authorList>
    </citation>
    <scope>IDENTIFICATION</scope>
</reference>
<dbReference type="EMBL" id="KB097502">
    <property type="protein sequence ID" value="ESN95868.1"/>
    <property type="molecule type" value="Genomic_DNA"/>
</dbReference>
<dbReference type="CTD" id="20207095"/>
<evidence type="ECO:0000313" key="3">
    <source>
        <dbReference type="Proteomes" id="UP000015101"/>
    </source>
</evidence>
<proteinExistence type="predicted"/>
<dbReference type="EMBL" id="AMQM01006717">
    <property type="status" value="NOT_ANNOTATED_CDS"/>
    <property type="molecule type" value="Genomic_DNA"/>
</dbReference>
<reference evidence="3" key="1">
    <citation type="submission" date="2012-12" db="EMBL/GenBank/DDBJ databases">
        <authorList>
            <person name="Hellsten U."/>
            <person name="Grimwood J."/>
            <person name="Chapman J.A."/>
            <person name="Shapiro H."/>
            <person name="Aerts A."/>
            <person name="Otillar R.P."/>
            <person name="Terry A.Y."/>
            <person name="Boore J.L."/>
            <person name="Simakov O."/>
            <person name="Marletaz F."/>
            <person name="Cho S.-J."/>
            <person name="Edsinger-Gonzales E."/>
            <person name="Havlak P."/>
            <person name="Kuo D.-H."/>
            <person name="Larsson T."/>
            <person name="Lv J."/>
            <person name="Arendt D."/>
            <person name="Savage R."/>
            <person name="Osoegawa K."/>
            <person name="de Jong P."/>
            <person name="Lindberg D.R."/>
            <person name="Seaver E.C."/>
            <person name="Weisblat D.A."/>
            <person name="Putnam N.H."/>
            <person name="Grigoriev I.V."/>
            <person name="Rokhsar D.S."/>
        </authorList>
    </citation>
    <scope>NUCLEOTIDE SEQUENCE</scope>
</reference>
<dbReference type="InParanoid" id="T1FE46"/>